<dbReference type="EMBL" id="CP063656">
    <property type="protein sequence ID" value="QOW20452.1"/>
    <property type="molecule type" value="Genomic_DNA"/>
</dbReference>
<keyword evidence="1" id="KW-0175">Coiled coil</keyword>
<proteinExistence type="predicted"/>
<dbReference type="RefSeq" id="WP_193986863.1">
    <property type="nucleotide sequence ID" value="NZ_CP063656.1"/>
</dbReference>
<dbReference type="AlphaFoldDB" id="A0A7S6UHN9"/>
<keyword evidence="2" id="KW-0472">Membrane</keyword>
<dbReference type="Proteomes" id="UP000594059">
    <property type="component" value="Chromosome"/>
</dbReference>
<evidence type="ECO:0000256" key="1">
    <source>
        <dbReference type="SAM" id="Coils"/>
    </source>
</evidence>
<gene>
    <name evidence="3" type="ORF">INQ41_05395</name>
</gene>
<evidence type="ECO:0000256" key="2">
    <source>
        <dbReference type="SAM" id="Phobius"/>
    </source>
</evidence>
<name>A0A7S6UHN9_9GAMM</name>
<keyword evidence="2" id="KW-1133">Transmembrane helix</keyword>
<feature type="transmembrane region" description="Helical" evidence="2">
    <location>
        <begin position="281"/>
        <end position="300"/>
    </location>
</feature>
<keyword evidence="4" id="KW-1185">Reference proteome</keyword>
<feature type="coiled-coil region" evidence="1">
    <location>
        <begin position="112"/>
        <end position="160"/>
    </location>
</feature>
<sequence>MNDEALQAPQVAADEAAQFNREKLQNITKSLRSLVNQSSATLVSETALDQMNGNLQAPIGELTSFISNKNAGHLANAVAQIDQNVLNYTWAFLPKINPASKAEFGEIVDSLLERSRETIEQLDAEKRGLESGISQLSANVQAQETSLATLSEAQNQLKAEMAASLSDLETTFNKAQLQRDTDFAATITDLKDRLTLASREFNGKAESVIEALETHKSNAARIVQVVGDIGVTGNYQTIANKETKQANLWRWITISLFAGGLVMAAATFLRFYYEPITSDNTLAVAVRLLYALAVAAPAFYTARESARHRTNADRARQTELELASLGPFIELMEDSDKEEIRKSLVPTYFGRSVEAHEIRTVLDAGGRT</sequence>
<feature type="transmembrane region" description="Helical" evidence="2">
    <location>
        <begin position="248"/>
        <end position="269"/>
    </location>
</feature>
<evidence type="ECO:0000313" key="3">
    <source>
        <dbReference type="EMBL" id="QOW20452.1"/>
    </source>
</evidence>
<organism evidence="3 4">
    <name type="scientific">Novilysobacter ciconiae</name>
    <dbReference type="NCBI Taxonomy" id="2781022"/>
    <lineage>
        <taxon>Bacteria</taxon>
        <taxon>Pseudomonadati</taxon>
        <taxon>Pseudomonadota</taxon>
        <taxon>Gammaproteobacteria</taxon>
        <taxon>Lysobacterales</taxon>
        <taxon>Lysobacteraceae</taxon>
        <taxon>Novilysobacter</taxon>
    </lineage>
</organism>
<protein>
    <submittedName>
        <fullName evidence="3">Uncharacterized protein</fullName>
    </submittedName>
</protein>
<evidence type="ECO:0000313" key="4">
    <source>
        <dbReference type="Proteomes" id="UP000594059"/>
    </source>
</evidence>
<dbReference type="KEGG" id="lcic:INQ41_05395"/>
<reference evidence="3 4" key="1">
    <citation type="submission" date="2020-10" db="EMBL/GenBank/DDBJ databases">
        <title>complete genome sequencing of Lysobacter sp. H21R20.</title>
        <authorList>
            <person name="Bae J.-W."/>
            <person name="Lee S.-Y."/>
        </authorList>
    </citation>
    <scope>NUCLEOTIDE SEQUENCE [LARGE SCALE GENOMIC DNA]</scope>
    <source>
        <strain evidence="3 4">H21R20</strain>
    </source>
</reference>
<keyword evidence="2" id="KW-0812">Transmembrane</keyword>
<accession>A0A7S6UHN9</accession>